<dbReference type="Proteomes" id="UP000017837">
    <property type="component" value="Unassembled WGS sequence"/>
</dbReference>
<dbReference type="eggNOG" id="COG3409">
    <property type="taxonomic scope" value="Bacteria"/>
</dbReference>
<comment type="caution">
    <text evidence="1">The sequence shown here is derived from an EMBL/GenBank/DDBJ whole genome shotgun (WGS) entry which is preliminary data.</text>
</comment>
<dbReference type="STRING" id="1121022.GCA_000376105_02741"/>
<name>V4Q3T7_9CAUL</name>
<dbReference type="InterPro" id="IPR022118">
    <property type="entry name" value="Peptidase_C70_AvrRpt2"/>
</dbReference>
<evidence type="ECO:0000313" key="2">
    <source>
        <dbReference type="Proteomes" id="UP000017837"/>
    </source>
</evidence>
<evidence type="ECO:0000313" key="1">
    <source>
        <dbReference type="EMBL" id="ESQ92515.1"/>
    </source>
</evidence>
<proteinExistence type="predicted"/>
<dbReference type="AlphaFoldDB" id="V4Q3T7"/>
<reference evidence="1 2" key="1">
    <citation type="journal article" date="2014" name="Nature">
        <title>Sequential evolution of bacterial morphology by co-option of a developmental regulator.</title>
        <authorList>
            <person name="Jiang C."/>
            <person name="Brown P.J."/>
            <person name="Ducret A."/>
            <person name="Brun Y.V."/>
        </authorList>
    </citation>
    <scope>NUCLEOTIDE SEQUENCE [LARGE SCALE GENOMIC DNA]</scope>
    <source>
        <strain evidence="1 2">DSM 16100</strain>
    </source>
</reference>
<keyword evidence="2" id="KW-1185">Reference proteome</keyword>
<accession>V4Q3T7</accession>
<protein>
    <submittedName>
        <fullName evidence="1">Uncharacterized protein</fullName>
    </submittedName>
</protein>
<dbReference type="PATRIC" id="fig|1121022.4.peg.1549"/>
<gene>
    <name evidence="1" type="ORF">ABENE_07720</name>
</gene>
<sequence>MIKSELIADVDYQVNFTGAVDAQVKTEILSTAAASLGAKVISNDSSSSHLTGQNLVWGVVDDAVLGMFGINLPSTGGAPADRQILKGKGAIERTESAAVARRTYSSNKTSVRWDVPPMKQVTSMGCWATVYTMMLSWKQKRVVPVTDALTSLGGDYLDSYLHDTGLPSGAERGFATLSMVAEPPASYTLAFWRETLGRYGPLWVTLGDGINSHALLLVGIYGSGDGTSKADYDDSEFEFIDPASGSYTYQPALSFMNRFEAEAALIVAVGGSVDLRWQIIHWRA</sequence>
<dbReference type="EMBL" id="AWGB01000012">
    <property type="protein sequence ID" value="ESQ92515.1"/>
    <property type="molecule type" value="Genomic_DNA"/>
</dbReference>
<organism evidence="1 2">
    <name type="scientific">Asticcacaulis benevestitus DSM 16100 = ATCC BAA-896</name>
    <dbReference type="NCBI Taxonomy" id="1121022"/>
    <lineage>
        <taxon>Bacteria</taxon>
        <taxon>Pseudomonadati</taxon>
        <taxon>Pseudomonadota</taxon>
        <taxon>Alphaproteobacteria</taxon>
        <taxon>Caulobacterales</taxon>
        <taxon>Caulobacteraceae</taxon>
        <taxon>Asticcacaulis</taxon>
    </lineage>
</organism>
<dbReference type="Pfam" id="PF12385">
    <property type="entry name" value="Peptidase_C70"/>
    <property type="match status" value="1"/>
</dbReference>